<keyword evidence="3" id="KW-0378">Hydrolase</keyword>
<protein>
    <submittedName>
        <fullName evidence="6">CRISPR-associated protein Cas6</fullName>
    </submittedName>
</protein>
<dbReference type="RefSeq" id="WP_012350477.1">
    <property type="nucleotide sequence ID" value="NC_010525.1"/>
</dbReference>
<dbReference type="InterPro" id="IPR010156">
    <property type="entry name" value="CRISPR-assoc_prot_Cas6"/>
</dbReference>
<dbReference type="Gene3D" id="3.30.70.1900">
    <property type="match status" value="1"/>
</dbReference>
<dbReference type="NCBIfam" id="TIGR01877">
    <property type="entry name" value="cas_cas6"/>
    <property type="match status" value="1"/>
</dbReference>
<evidence type="ECO:0000313" key="7">
    <source>
        <dbReference type="Proteomes" id="UP000001694"/>
    </source>
</evidence>
<dbReference type="OrthoDB" id="28339at2157"/>
<dbReference type="AlphaFoldDB" id="B1YE45"/>
<sequence>MRIVAVRARAGSAFAVSGFSGTVVESLVLKTLGRPDLHDARVKPFSVWPLLHRGRPVLWGAAVAPGDPVEVRVGFADDDMASQFAAAAAGGGLQLFGARLDPEAVEMRDAHHDLPQEQCFKLEFLSPLRFATPPLYRRSKPIYEFFPRPLSLFKSAVKHGRALGVTKLGAPFLRWVYTYVALTDFGCHSRCVATVKLPGGGIARGFLGWALYRAYGKRRITDLWKTIRLMETLNVGTGRSMGLGAVKATPLKCPNQQPTEKPTYPI</sequence>
<evidence type="ECO:0000256" key="4">
    <source>
        <dbReference type="ARBA" id="ARBA00023118"/>
    </source>
</evidence>
<name>B1YE45_PYRNV</name>
<dbReference type="Proteomes" id="UP000001694">
    <property type="component" value="Chromosome"/>
</dbReference>
<evidence type="ECO:0000313" key="6">
    <source>
        <dbReference type="EMBL" id="ACB40058.1"/>
    </source>
</evidence>
<dbReference type="GO" id="GO:0004519">
    <property type="term" value="F:endonuclease activity"/>
    <property type="evidence" value="ECO:0007669"/>
    <property type="project" value="UniProtKB-KW"/>
</dbReference>
<proteinExistence type="predicted"/>
<evidence type="ECO:0000256" key="1">
    <source>
        <dbReference type="ARBA" id="ARBA00022722"/>
    </source>
</evidence>
<evidence type="ECO:0000259" key="5">
    <source>
        <dbReference type="Pfam" id="PF10040"/>
    </source>
</evidence>
<keyword evidence="4" id="KW-0051">Antiviral defense</keyword>
<dbReference type="GeneID" id="6165481"/>
<dbReference type="eggNOG" id="arCOG01439">
    <property type="taxonomic scope" value="Archaea"/>
</dbReference>
<dbReference type="Pfam" id="PF10040">
    <property type="entry name" value="CRISPR_Cas6"/>
    <property type="match status" value="1"/>
</dbReference>
<keyword evidence="1" id="KW-0540">Nuclease</keyword>
<organism evidence="6 7">
    <name type="scientific">Pyrobaculum neutrophilum (strain DSM 2338 / JCM 9278 / NBRC 100436 / V24Sta)</name>
    <name type="common">Thermoproteus neutrophilus</name>
    <dbReference type="NCBI Taxonomy" id="444157"/>
    <lineage>
        <taxon>Archaea</taxon>
        <taxon>Thermoproteota</taxon>
        <taxon>Thermoprotei</taxon>
        <taxon>Thermoproteales</taxon>
        <taxon>Thermoproteaceae</taxon>
        <taxon>Pyrobaculum</taxon>
    </lineage>
</organism>
<gene>
    <name evidence="6" type="ordered locus">Tneu_1128</name>
</gene>
<dbReference type="HOGENOM" id="CLU_093724_0_0_2"/>
<dbReference type="EMBL" id="CP001014">
    <property type="protein sequence ID" value="ACB40058.1"/>
    <property type="molecule type" value="Genomic_DNA"/>
</dbReference>
<dbReference type="InterPro" id="IPR019267">
    <property type="entry name" value="CRISPR-assoc_Cas6_C"/>
</dbReference>
<keyword evidence="2" id="KW-0255">Endonuclease</keyword>
<evidence type="ECO:0000256" key="3">
    <source>
        <dbReference type="ARBA" id="ARBA00022801"/>
    </source>
</evidence>
<accession>B1YE45</accession>
<dbReference type="GO" id="GO:0051607">
    <property type="term" value="P:defense response to virus"/>
    <property type="evidence" value="ECO:0007669"/>
    <property type="project" value="UniProtKB-KW"/>
</dbReference>
<dbReference type="STRING" id="444157.Tneu_1128"/>
<dbReference type="GO" id="GO:0016788">
    <property type="term" value="F:hydrolase activity, acting on ester bonds"/>
    <property type="evidence" value="ECO:0007669"/>
    <property type="project" value="InterPro"/>
</dbReference>
<reference evidence="6" key="1">
    <citation type="submission" date="2008-03" db="EMBL/GenBank/DDBJ databases">
        <title>Complete sequence of Thermoproteus neutrophilus V24Sta.</title>
        <authorList>
            <consortium name="US DOE Joint Genome Institute"/>
            <person name="Copeland A."/>
            <person name="Lucas S."/>
            <person name="Lapidus A."/>
            <person name="Glavina del Rio T."/>
            <person name="Dalin E."/>
            <person name="Tice H."/>
            <person name="Bruce D."/>
            <person name="Goodwin L."/>
            <person name="Pitluck S."/>
            <person name="Sims D."/>
            <person name="Brettin T."/>
            <person name="Detter J.C."/>
            <person name="Han C."/>
            <person name="Kuske C.R."/>
            <person name="Schmutz J."/>
            <person name="Larimer F."/>
            <person name="Land M."/>
            <person name="Hauser L."/>
            <person name="Kyrpides N."/>
            <person name="Mikhailova N."/>
            <person name="Biddle J.F."/>
            <person name="Zhang Z."/>
            <person name="Fitz-Gibbon S.T."/>
            <person name="Lowe T.M."/>
            <person name="Saltikov C."/>
            <person name="House C.H."/>
            <person name="Richardson P."/>
        </authorList>
    </citation>
    <scope>NUCLEOTIDE SEQUENCE [LARGE SCALE GENOMIC DNA]</scope>
    <source>
        <strain evidence="6">V24Sta</strain>
    </source>
</reference>
<dbReference type="KEGG" id="tne:Tneu_1128"/>
<evidence type="ECO:0000256" key="2">
    <source>
        <dbReference type="ARBA" id="ARBA00022759"/>
    </source>
</evidence>
<keyword evidence="7" id="KW-1185">Reference proteome</keyword>
<feature type="domain" description="CRISPR-associated protein Cas6 C-terminal" evidence="5">
    <location>
        <begin position="122"/>
        <end position="246"/>
    </location>
</feature>